<keyword evidence="2" id="KW-1185">Reference proteome</keyword>
<comment type="caution">
    <text evidence="1">The sequence shown here is derived from an EMBL/GenBank/DDBJ whole genome shotgun (WGS) entry which is preliminary data.</text>
</comment>
<evidence type="ECO:0000313" key="2">
    <source>
        <dbReference type="Proteomes" id="UP000434036"/>
    </source>
</evidence>
<organism evidence="1 2">
    <name type="scientific">Copranaerobaculum intestinale</name>
    <dbReference type="NCBI Taxonomy" id="2692629"/>
    <lineage>
        <taxon>Bacteria</taxon>
        <taxon>Bacillati</taxon>
        <taxon>Bacillota</taxon>
        <taxon>Erysipelotrichia</taxon>
        <taxon>Erysipelotrichales</taxon>
        <taxon>Erysipelotrichaceae</taxon>
        <taxon>Copranaerobaculum</taxon>
    </lineage>
</organism>
<reference evidence="1 2" key="2">
    <citation type="submission" date="2020-01" db="EMBL/GenBank/DDBJ databases">
        <title>Clostridiaceae sp. nov. isolated from the gut of human by culturomics.</title>
        <authorList>
            <person name="Chang Y."/>
        </authorList>
    </citation>
    <scope>NUCLEOTIDE SEQUENCE [LARGE SCALE GENOMIC DNA]</scope>
    <source>
        <strain evidence="1 2">DONG20-135</strain>
    </source>
</reference>
<dbReference type="Proteomes" id="UP000434036">
    <property type="component" value="Unassembled WGS sequence"/>
</dbReference>
<dbReference type="RefSeq" id="WP_160625705.1">
    <property type="nucleotide sequence ID" value="NZ_WUUQ01000006.1"/>
</dbReference>
<protein>
    <submittedName>
        <fullName evidence="1">Uncharacterized protein</fullName>
    </submittedName>
</protein>
<sequence length="166" mass="19351">MQYSSKMKDFPYRSSAICYLTVDHCGKLDEINKNDLVAMKQLYQRLLNQDGELYAVWPQTSPCCLYQVDDLSAFAEAFHLLEPQRHLHEITWSYDDGDDGISTYAVILIQLNCGCRIRFNGLRQFAEEMRNQKGWIIDQDCGMSMSSEEEYTVYKLRVLRSSLHNI</sequence>
<gene>
    <name evidence="1" type="ORF">GSF08_10335</name>
</gene>
<proteinExistence type="predicted"/>
<dbReference type="AlphaFoldDB" id="A0A6N8U8V9"/>
<dbReference type="EMBL" id="WUUQ01000006">
    <property type="protein sequence ID" value="MXQ74321.1"/>
    <property type="molecule type" value="Genomic_DNA"/>
</dbReference>
<accession>A0A6N8U8V9</accession>
<evidence type="ECO:0000313" key="1">
    <source>
        <dbReference type="EMBL" id="MXQ74321.1"/>
    </source>
</evidence>
<reference evidence="1 2" key="1">
    <citation type="submission" date="2019-12" db="EMBL/GenBank/DDBJ databases">
        <authorList>
            <person name="Yang R."/>
        </authorList>
    </citation>
    <scope>NUCLEOTIDE SEQUENCE [LARGE SCALE GENOMIC DNA]</scope>
    <source>
        <strain evidence="1 2">DONG20-135</strain>
    </source>
</reference>
<name>A0A6N8U8V9_9FIRM</name>